<keyword evidence="3 14" id="KW-0812">Transmembrane</keyword>
<gene>
    <name evidence="16" type="primary">SEL1L3</name>
    <name evidence="16" type="ORF">FOZ60_010871</name>
</gene>
<evidence type="ECO:0000313" key="17">
    <source>
        <dbReference type="Proteomes" id="UP000541610"/>
    </source>
</evidence>
<dbReference type="SMART" id="SM00671">
    <property type="entry name" value="SEL1"/>
    <property type="match status" value="8"/>
</dbReference>
<feature type="compositionally biased region" description="Acidic residues" evidence="13">
    <location>
        <begin position="23"/>
        <end position="32"/>
    </location>
</feature>
<dbReference type="PROSITE" id="PS00216">
    <property type="entry name" value="SUGAR_TRANSPORT_1"/>
    <property type="match status" value="1"/>
</dbReference>
<dbReference type="AlphaFoldDB" id="A0A7J6PB79"/>
<evidence type="ECO:0000256" key="4">
    <source>
        <dbReference type="ARBA" id="ARBA00022989"/>
    </source>
</evidence>
<dbReference type="Proteomes" id="UP000541610">
    <property type="component" value="Unassembled WGS sequence"/>
</dbReference>
<dbReference type="PROSITE" id="PS50850">
    <property type="entry name" value="MFS"/>
    <property type="match status" value="1"/>
</dbReference>
<feature type="transmembrane region" description="Helical" evidence="14">
    <location>
        <begin position="739"/>
        <end position="755"/>
    </location>
</feature>
<sequence length="1200" mass="129936">MDPSAGGQDGLRQRRRPNGEANGDGEVENDNMDDARRQAGERVDRGNRADRGLLGGVMGKCGVLLAMLLAFFALDVLQFIIFGNTRISSLASNHHGYAADSTSRVESSWQASEGPAVELRFQAAMDALNTGHLKESYDKFYALYQSSGNLTALAYAGQTQLPLNSTRGAELLELAANQGEPHAQFMLGLYHSNNRGDPYRITNPGEHEKDYGKGILYLYASSTAGHTGALMTMGYRHLFGYGVPRNCETAAMNYIEIAQRIAHIYSTGLPQAVELVRLNLQGVLAGETGTKKGLSPNEISLFKQLAYGGDVNIASAVGKRYLLGVEGFQQSYSEAKKFLELGASQNHGQSQALLGYMYCLGLGVEADVGRARAFFSAAADQGDALGLNGLGYLNFEAREYDDAFSNFNKSAIKGSADGMFNLASLYLTGTGTVQSFPTAFMWYAQALERGHTPAAYALAIMHLNGVERGDWVTDTLDAAYAQKAVDSRASALSFLQLAEAGHEVSQSNLAHLLDRDHIKLFPSDASEKYDSADQDGHGVFSPKTESLSLIRLLSPLEIPNASGRVLAQRFYEMSADQGSPSSELRLGDFAYYGWGIGVELADTMKESETLTEWRDDEREVTKRLQTAEIRYYKQDSPDYASALSHYKRTADTQVIAEWMQPFIGQARFDVGFMYQWGLGGVPMDLSLAAKHYEKCLEVHPSSGGTVVSIMRVVLKLQEWYMSLPARDELTISLIADRRLRLIAICGVALTLLVLIRGKFAMRAEEEDLQRRLVVDDPQADDAAAVAPPADLLGGVAVGVGLAFTGPTIDTMRNTVIDTTGNRIDIGTDSDLHVLKSGTESSIFGAILLVGAIIGTLVGGPLADAVGRRAPFFIASVISVPSFVVLGCISNVYGLMFVRVVNGSAVGIYWSVVSVYIGEVAPTRLRGVLGGSMSLAMALGIALTYTFGVAALTDASVPGVTGVLPTDPELSKELAALCSTATDTYNLRRVFHSWILCWREALISVMIHVLVQFTGVSVATFFQTSIFLKARLGRPDIMAITVQLVTVAANAVACCFIERSGRRPLLLISCLGMMVSQLVMGAYFYMDRNGTASNLAWLSVVSAYLYQIAYAFGSGPVRFMISSEIFPDQIRSFAASMSALGNTVSGFVCLVTLEYAISGTSIEAVFWFFGCIAAMLFTFVYLMVPETKGKSLDEVRALFVH</sequence>
<comment type="catalytic activity">
    <reaction evidence="8">
        <text>D-xylose(out) = D-xylose(in)</text>
        <dbReference type="Rhea" id="RHEA:78427"/>
        <dbReference type="ChEBI" id="CHEBI:53455"/>
    </reaction>
    <physiologicalReaction direction="left-to-right" evidence="8">
        <dbReference type="Rhea" id="RHEA:78428"/>
    </physiologicalReaction>
</comment>
<dbReference type="PANTHER" id="PTHR48021:SF1">
    <property type="entry name" value="GH07001P-RELATED"/>
    <property type="match status" value="1"/>
</dbReference>
<evidence type="ECO:0000313" key="16">
    <source>
        <dbReference type="EMBL" id="KAF4693453.1"/>
    </source>
</evidence>
<protein>
    <recommendedName>
        <fullName evidence="12">Hexose transporter 1</fullName>
    </recommendedName>
</protein>
<dbReference type="InterPro" id="IPR005829">
    <property type="entry name" value="Sugar_transporter_CS"/>
</dbReference>
<dbReference type="GO" id="GO:0022857">
    <property type="term" value="F:transmembrane transporter activity"/>
    <property type="evidence" value="ECO:0007669"/>
    <property type="project" value="InterPro"/>
</dbReference>
<keyword evidence="5 14" id="KW-0472">Membrane</keyword>
<comment type="catalytic activity">
    <reaction evidence="10">
        <text>D-glucosamine(out) = D-glucosamine(in)</text>
        <dbReference type="Rhea" id="RHEA:78423"/>
        <dbReference type="ChEBI" id="CHEBI:58723"/>
    </reaction>
    <physiologicalReaction direction="left-to-right" evidence="10">
        <dbReference type="Rhea" id="RHEA:78424"/>
    </physiologicalReaction>
</comment>
<feature type="transmembrane region" description="Helical" evidence="14">
    <location>
        <begin position="1063"/>
        <end position="1085"/>
    </location>
</feature>
<evidence type="ECO:0000259" key="15">
    <source>
        <dbReference type="PROSITE" id="PS50850"/>
    </source>
</evidence>
<feature type="region of interest" description="Disordered" evidence="13">
    <location>
        <begin position="1"/>
        <end position="44"/>
    </location>
</feature>
<dbReference type="SUPFAM" id="SSF103473">
    <property type="entry name" value="MFS general substrate transporter"/>
    <property type="match status" value="1"/>
</dbReference>
<dbReference type="Gene3D" id="1.25.40.10">
    <property type="entry name" value="Tetratricopeptide repeat domain"/>
    <property type="match status" value="2"/>
</dbReference>
<comment type="subunit">
    <text evidence="2">Homodimer.</text>
</comment>
<feature type="transmembrane region" description="Helical" evidence="14">
    <location>
        <begin position="842"/>
        <end position="862"/>
    </location>
</feature>
<comment type="caution">
    <text evidence="16">The sequence shown here is derived from an EMBL/GenBank/DDBJ whole genome shotgun (WGS) entry which is preliminary data.</text>
</comment>
<feature type="transmembrane region" description="Helical" evidence="14">
    <location>
        <begin position="1036"/>
        <end position="1056"/>
    </location>
</feature>
<dbReference type="InterPro" id="IPR020846">
    <property type="entry name" value="MFS_dom"/>
</dbReference>
<feature type="transmembrane region" description="Helical" evidence="14">
    <location>
        <begin position="928"/>
        <end position="951"/>
    </location>
</feature>
<feature type="domain" description="Major facilitator superfamily (MFS) profile" evidence="15">
    <location>
        <begin position="782"/>
        <end position="1187"/>
    </location>
</feature>
<dbReference type="OrthoDB" id="27934at2759"/>
<feature type="transmembrane region" description="Helical" evidence="14">
    <location>
        <begin position="1091"/>
        <end position="1111"/>
    </location>
</feature>
<name>A0A7J6PB79_PEROL</name>
<dbReference type="Pfam" id="PF00083">
    <property type="entry name" value="Sugar_tr"/>
    <property type="match status" value="2"/>
</dbReference>
<evidence type="ECO:0000256" key="1">
    <source>
        <dbReference type="ARBA" id="ARBA00004141"/>
    </source>
</evidence>
<dbReference type="EMBL" id="JABANP010000045">
    <property type="protein sequence ID" value="KAF4693453.1"/>
    <property type="molecule type" value="Genomic_DNA"/>
</dbReference>
<evidence type="ECO:0000256" key="11">
    <source>
        <dbReference type="ARBA" id="ARBA00044710"/>
    </source>
</evidence>
<dbReference type="InterPro" id="IPR005828">
    <property type="entry name" value="MFS_sugar_transport-like"/>
</dbReference>
<comment type="catalytic activity">
    <reaction evidence="7">
        <text>D-glucose(out) = D-glucose(in)</text>
        <dbReference type="Rhea" id="RHEA:60376"/>
        <dbReference type="ChEBI" id="CHEBI:4167"/>
    </reaction>
    <physiologicalReaction direction="left-to-right" evidence="7">
        <dbReference type="Rhea" id="RHEA:60377"/>
    </physiologicalReaction>
</comment>
<feature type="transmembrane region" description="Helical" evidence="14">
    <location>
        <begin position="1132"/>
        <end position="1152"/>
    </location>
</feature>
<dbReference type="PRINTS" id="PR00171">
    <property type="entry name" value="SUGRTRNSPORT"/>
</dbReference>
<dbReference type="Gene3D" id="1.20.1250.20">
    <property type="entry name" value="MFS general substrate transporter like domains"/>
    <property type="match status" value="2"/>
</dbReference>
<dbReference type="InterPro" id="IPR006597">
    <property type="entry name" value="Sel1-like"/>
</dbReference>
<evidence type="ECO:0000256" key="9">
    <source>
        <dbReference type="ARBA" id="ARBA00044662"/>
    </source>
</evidence>
<evidence type="ECO:0000256" key="13">
    <source>
        <dbReference type="SAM" id="MobiDB-lite"/>
    </source>
</evidence>
<reference evidence="16 17" key="1">
    <citation type="submission" date="2020-04" db="EMBL/GenBank/DDBJ databases">
        <title>Perkinsus olseni comparative genomics.</title>
        <authorList>
            <person name="Bogema D.R."/>
        </authorList>
    </citation>
    <scope>NUCLEOTIDE SEQUENCE [LARGE SCALE GENOMIC DNA]</scope>
    <source>
        <strain evidence="16">00978-12</strain>
    </source>
</reference>
<feature type="transmembrane region" description="Helical" evidence="14">
    <location>
        <begin position="895"/>
        <end position="916"/>
    </location>
</feature>
<dbReference type="Pfam" id="PF08238">
    <property type="entry name" value="Sel1"/>
    <property type="match status" value="7"/>
</dbReference>
<comment type="catalytic activity">
    <reaction evidence="6">
        <text>D-galactose(in) = D-galactose(out)</text>
        <dbReference type="Rhea" id="RHEA:34915"/>
        <dbReference type="ChEBI" id="CHEBI:4139"/>
    </reaction>
    <physiologicalReaction direction="right-to-left" evidence="6">
        <dbReference type="Rhea" id="RHEA:34917"/>
    </physiologicalReaction>
</comment>
<evidence type="ECO:0000256" key="12">
    <source>
        <dbReference type="ARBA" id="ARBA00044780"/>
    </source>
</evidence>
<evidence type="ECO:0000256" key="6">
    <source>
        <dbReference type="ARBA" id="ARBA00044637"/>
    </source>
</evidence>
<organism evidence="16 17">
    <name type="scientific">Perkinsus olseni</name>
    <name type="common">Perkinsus atlanticus</name>
    <dbReference type="NCBI Taxonomy" id="32597"/>
    <lineage>
        <taxon>Eukaryota</taxon>
        <taxon>Sar</taxon>
        <taxon>Alveolata</taxon>
        <taxon>Perkinsozoa</taxon>
        <taxon>Perkinsea</taxon>
        <taxon>Perkinsida</taxon>
        <taxon>Perkinsidae</taxon>
        <taxon>Perkinsus</taxon>
    </lineage>
</organism>
<dbReference type="InterPro" id="IPR011990">
    <property type="entry name" value="TPR-like_helical_dom_sf"/>
</dbReference>
<accession>A0A7J6PB79</accession>
<dbReference type="PANTHER" id="PTHR48021">
    <property type="match status" value="1"/>
</dbReference>
<feature type="transmembrane region" description="Helical" evidence="14">
    <location>
        <begin position="1000"/>
        <end position="1021"/>
    </location>
</feature>
<keyword evidence="4 14" id="KW-1133">Transmembrane helix</keyword>
<dbReference type="SUPFAM" id="SSF81901">
    <property type="entry name" value="HCP-like"/>
    <property type="match status" value="3"/>
</dbReference>
<dbReference type="InterPro" id="IPR036259">
    <property type="entry name" value="MFS_trans_sf"/>
</dbReference>
<evidence type="ECO:0000256" key="7">
    <source>
        <dbReference type="ARBA" id="ARBA00044648"/>
    </source>
</evidence>
<dbReference type="InterPro" id="IPR050549">
    <property type="entry name" value="MFS_Trehalose_Transporter"/>
</dbReference>
<dbReference type="InterPro" id="IPR003663">
    <property type="entry name" value="Sugar/inositol_transpt"/>
</dbReference>
<evidence type="ECO:0000256" key="10">
    <source>
        <dbReference type="ARBA" id="ARBA00044668"/>
    </source>
</evidence>
<evidence type="ECO:0000256" key="5">
    <source>
        <dbReference type="ARBA" id="ARBA00023136"/>
    </source>
</evidence>
<comment type="catalytic activity">
    <reaction evidence="11">
        <text>D-fructose(out) = D-fructose(in)</text>
        <dbReference type="Rhea" id="RHEA:60372"/>
        <dbReference type="ChEBI" id="CHEBI:37721"/>
    </reaction>
    <physiologicalReaction direction="left-to-right" evidence="11">
        <dbReference type="Rhea" id="RHEA:60373"/>
    </physiologicalReaction>
</comment>
<feature type="transmembrane region" description="Helical" evidence="14">
    <location>
        <begin position="61"/>
        <end position="82"/>
    </location>
</feature>
<feature type="transmembrane region" description="Helical" evidence="14">
    <location>
        <begin position="1164"/>
        <end position="1183"/>
    </location>
</feature>
<feature type="transmembrane region" description="Helical" evidence="14">
    <location>
        <begin position="868"/>
        <end position="888"/>
    </location>
</feature>
<evidence type="ECO:0000256" key="14">
    <source>
        <dbReference type="SAM" id="Phobius"/>
    </source>
</evidence>
<evidence type="ECO:0000256" key="3">
    <source>
        <dbReference type="ARBA" id="ARBA00022692"/>
    </source>
</evidence>
<feature type="compositionally biased region" description="Basic and acidic residues" evidence="13">
    <location>
        <begin position="33"/>
        <end position="44"/>
    </location>
</feature>
<comment type="catalytic activity">
    <reaction evidence="9">
        <text>D-mannose(out) = D-mannose(in)</text>
        <dbReference type="Rhea" id="RHEA:78391"/>
        <dbReference type="ChEBI" id="CHEBI:4208"/>
    </reaction>
    <physiologicalReaction direction="left-to-right" evidence="9">
        <dbReference type="Rhea" id="RHEA:78392"/>
    </physiologicalReaction>
</comment>
<proteinExistence type="predicted"/>
<comment type="subcellular location">
    <subcellularLocation>
        <location evidence="1">Membrane</location>
        <topology evidence="1">Multi-pass membrane protein</topology>
    </subcellularLocation>
</comment>
<evidence type="ECO:0000256" key="2">
    <source>
        <dbReference type="ARBA" id="ARBA00011738"/>
    </source>
</evidence>
<dbReference type="GO" id="GO:0016020">
    <property type="term" value="C:membrane"/>
    <property type="evidence" value="ECO:0007669"/>
    <property type="project" value="UniProtKB-SubCell"/>
</dbReference>
<evidence type="ECO:0000256" key="8">
    <source>
        <dbReference type="ARBA" id="ARBA00044656"/>
    </source>
</evidence>